<dbReference type="EMBL" id="CP003364">
    <property type="protein sequence ID" value="AGA31285.1"/>
    <property type="molecule type" value="Genomic_DNA"/>
</dbReference>
<dbReference type="eggNOG" id="COG2755">
    <property type="taxonomic scope" value="Bacteria"/>
</dbReference>
<feature type="compositionally biased region" description="Basic and acidic residues" evidence="2">
    <location>
        <begin position="207"/>
        <end position="222"/>
    </location>
</feature>
<name>L0DQQ3_SINAD</name>
<keyword evidence="5" id="KW-1185">Reference proteome</keyword>
<gene>
    <name evidence="4" type="ordered locus">Sinac_7238</name>
</gene>
<dbReference type="KEGG" id="saci:Sinac_7238"/>
<dbReference type="HOGENOM" id="CLU_015150_3_0_0"/>
<dbReference type="Pfam" id="PF03629">
    <property type="entry name" value="SASA"/>
    <property type="match status" value="1"/>
</dbReference>
<dbReference type="InterPro" id="IPR005181">
    <property type="entry name" value="SASA"/>
</dbReference>
<dbReference type="InterPro" id="IPR036514">
    <property type="entry name" value="SGNH_hydro_sf"/>
</dbReference>
<dbReference type="PANTHER" id="PTHR31988">
    <property type="entry name" value="ESTERASE, PUTATIVE (DUF303)-RELATED"/>
    <property type="match status" value="1"/>
</dbReference>
<keyword evidence="1" id="KW-0378">Hydrolase</keyword>
<dbReference type="Gene3D" id="3.40.50.1110">
    <property type="entry name" value="SGNH hydrolase"/>
    <property type="match status" value="1"/>
</dbReference>
<dbReference type="InterPro" id="IPR052940">
    <property type="entry name" value="Carb_Esterase_6"/>
</dbReference>
<evidence type="ECO:0000256" key="1">
    <source>
        <dbReference type="ARBA" id="ARBA00022801"/>
    </source>
</evidence>
<dbReference type="AlphaFoldDB" id="L0DQQ3"/>
<feature type="domain" description="Sialate O-acetylesterase" evidence="3">
    <location>
        <begin position="150"/>
        <end position="393"/>
    </location>
</feature>
<accession>L0DQQ3</accession>
<evidence type="ECO:0000256" key="2">
    <source>
        <dbReference type="SAM" id="MobiDB-lite"/>
    </source>
</evidence>
<proteinExistence type="predicted"/>
<sequence length="539" mass="57918">MTCSDSPRPRRTLRSLLLLPVLGFSLMLPRPVVSVVQAQAVESKLAEFKPGLAVKEPAAQQVYQRGENDHADIPIVFSEDVSADANVSVMIYGPNGPLPTSVYRDGKLVNVPIGGPYRLDVSVSSKIERQGDQPVVRSGRRFSISPVFVGDLWVLAGQSNMEGVGNLTDVTPPSDRVAALGMDGKWVKAEEPLHWLVDSPDPVHSGNPDDREARSKAAHRDRTKGAGLGLPFGVAMAAATNVPVGLVVCAHGGTSMEQWDPARKGEGGNSLYGSMIRQIKLAGGKVRGILWYQGESDAMQPAAAKFAENFTKFIGAVRADLDQPELPFYYVQIGRFVAAVDPQGWHVVRDAQRLIADKVPNTAVVTAIDLELDDLIHVGTHGLKRLGRRLARIAQRELFGQTGGTTPTLDHVSKRANNTLVLKFKGVNRPVGGPQPMDPSRSEAVAISPSSVRTPAEGLRPARHIGGFSIRKDDGTEIPLIFDAAVGPLKDTVILQLSGAIPEGAKLWYGYGLDPYCNLIDALDMAVPAFGPISLDELK</sequence>
<dbReference type="OrthoDB" id="9795554at2"/>
<evidence type="ECO:0000259" key="3">
    <source>
        <dbReference type="Pfam" id="PF03629"/>
    </source>
</evidence>
<evidence type="ECO:0000313" key="5">
    <source>
        <dbReference type="Proteomes" id="UP000010798"/>
    </source>
</evidence>
<feature type="region of interest" description="Disordered" evidence="2">
    <location>
        <begin position="197"/>
        <end position="222"/>
    </location>
</feature>
<dbReference type="STRING" id="886293.Sinac_7238"/>
<dbReference type="SUPFAM" id="SSF52266">
    <property type="entry name" value="SGNH hydrolase"/>
    <property type="match status" value="1"/>
</dbReference>
<reference evidence="4 5" key="1">
    <citation type="submission" date="2012-02" db="EMBL/GenBank/DDBJ databases">
        <title>Complete sequence of chromosome of Singulisphaera acidiphila DSM 18658.</title>
        <authorList>
            <consortium name="US DOE Joint Genome Institute (JGI-PGF)"/>
            <person name="Lucas S."/>
            <person name="Copeland A."/>
            <person name="Lapidus A."/>
            <person name="Glavina del Rio T."/>
            <person name="Dalin E."/>
            <person name="Tice H."/>
            <person name="Bruce D."/>
            <person name="Goodwin L."/>
            <person name="Pitluck S."/>
            <person name="Peters L."/>
            <person name="Ovchinnikova G."/>
            <person name="Chertkov O."/>
            <person name="Kyrpides N."/>
            <person name="Mavromatis K."/>
            <person name="Ivanova N."/>
            <person name="Brettin T."/>
            <person name="Detter J.C."/>
            <person name="Han C."/>
            <person name="Larimer F."/>
            <person name="Land M."/>
            <person name="Hauser L."/>
            <person name="Markowitz V."/>
            <person name="Cheng J.-F."/>
            <person name="Hugenholtz P."/>
            <person name="Woyke T."/>
            <person name="Wu D."/>
            <person name="Tindall B."/>
            <person name="Pomrenke H."/>
            <person name="Brambilla E."/>
            <person name="Klenk H.-P."/>
            <person name="Eisen J.A."/>
        </authorList>
    </citation>
    <scope>NUCLEOTIDE SEQUENCE [LARGE SCALE GENOMIC DNA]</scope>
    <source>
        <strain evidence="5">ATCC BAA-1392 / DSM 18658 / VKM B-2454 / MOB10</strain>
    </source>
</reference>
<protein>
    <recommendedName>
        <fullName evidence="3">Sialate O-acetylesterase domain-containing protein</fullName>
    </recommendedName>
</protein>
<organism evidence="4 5">
    <name type="scientific">Singulisphaera acidiphila (strain ATCC BAA-1392 / DSM 18658 / VKM B-2454 / MOB10)</name>
    <dbReference type="NCBI Taxonomy" id="886293"/>
    <lineage>
        <taxon>Bacteria</taxon>
        <taxon>Pseudomonadati</taxon>
        <taxon>Planctomycetota</taxon>
        <taxon>Planctomycetia</taxon>
        <taxon>Isosphaerales</taxon>
        <taxon>Isosphaeraceae</taxon>
        <taxon>Singulisphaera</taxon>
    </lineage>
</organism>
<feature type="region of interest" description="Disordered" evidence="2">
    <location>
        <begin position="431"/>
        <end position="452"/>
    </location>
</feature>
<dbReference type="GO" id="GO:0016788">
    <property type="term" value="F:hydrolase activity, acting on ester bonds"/>
    <property type="evidence" value="ECO:0007669"/>
    <property type="project" value="UniProtKB-ARBA"/>
</dbReference>
<dbReference type="Proteomes" id="UP000010798">
    <property type="component" value="Chromosome"/>
</dbReference>
<dbReference type="PANTHER" id="PTHR31988:SF19">
    <property type="entry name" value="9-O-ACETYL-N-ACETYLNEURAMINIC ACID DEACETYLASE-RELATED"/>
    <property type="match status" value="1"/>
</dbReference>
<evidence type="ECO:0000313" key="4">
    <source>
        <dbReference type="EMBL" id="AGA31285.1"/>
    </source>
</evidence>
<dbReference type="RefSeq" id="WP_015250354.1">
    <property type="nucleotide sequence ID" value="NC_019892.1"/>
</dbReference>